<evidence type="ECO:0000313" key="2">
    <source>
        <dbReference type="Proteomes" id="UP000269669"/>
    </source>
</evidence>
<comment type="caution">
    <text evidence="1">The sequence shown here is derived from an EMBL/GenBank/DDBJ whole genome shotgun (WGS) entry which is preliminary data.</text>
</comment>
<keyword evidence="2" id="KW-1185">Reference proteome</keyword>
<dbReference type="EMBL" id="RSDW01000001">
    <property type="protein sequence ID" value="RSL18013.1"/>
    <property type="molecule type" value="Genomic_DNA"/>
</dbReference>
<dbReference type="Proteomes" id="UP000269669">
    <property type="component" value="Unassembled WGS sequence"/>
</dbReference>
<organism evidence="1 2">
    <name type="scientific">Edaphobacter aggregans</name>
    <dbReference type="NCBI Taxonomy" id="570835"/>
    <lineage>
        <taxon>Bacteria</taxon>
        <taxon>Pseudomonadati</taxon>
        <taxon>Acidobacteriota</taxon>
        <taxon>Terriglobia</taxon>
        <taxon>Terriglobales</taxon>
        <taxon>Acidobacteriaceae</taxon>
        <taxon>Edaphobacter</taxon>
    </lineage>
</organism>
<gene>
    <name evidence="1" type="ORF">EDE15_3569</name>
</gene>
<reference evidence="1 2" key="1">
    <citation type="submission" date="2018-12" db="EMBL/GenBank/DDBJ databases">
        <title>Sequencing of bacterial isolates from soil warming experiment in Harvard Forest, Massachusetts, USA.</title>
        <authorList>
            <person name="Deangelis K."/>
        </authorList>
    </citation>
    <scope>NUCLEOTIDE SEQUENCE [LARGE SCALE GENOMIC DNA]</scope>
    <source>
        <strain evidence="1 2">EB153</strain>
    </source>
</reference>
<proteinExistence type="predicted"/>
<dbReference type="AlphaFoldDB" id="A0A3R9PBI3"/>
<protein>
    <submittedName>
        <fullName evidence="1">Uncharacterized protein</fullName>
    </submittedName>
</protein>
<evidence type="ECO:0000313" key="1">
    <source>
        <dbReference type="EMBL" id="RSL18013.1"/>
    </source>
</evidence>
<sequence length="49" mass="5576">MAIQRLSDFFGVSDSALAQQGVINAAISVDNRFFIEPRLLFHTKNSFFR</sequence>
<name>A0A3R9PBI3_9BACT</name>
<accession>A0A3R9PBI3</accession>